<dbReference type="GO" id="GO:0006811">
    <property type="term" value="P:monoatomic ion transport"/>
    <property type="evidence" value="ECO:0007669"/>
    <property type="project" value="UniProtKB-KW"/>
</dbReference>
<keyword evidence="13" id="KW-1185">Reference proteome</keyword>
<dbReference type="Pfam" id="PF13609">
    <property type="entry name" value="Porin_4"/>
    <property type="match status" value="1"/>
</dbReference>
<keyword evidence="3" id="KW-0813">Transport</keyword>
<evidence type="ECO:0000313" key="13">
    <source>
        <dbReference type="Proteomes" id="UP000256763"/>
    </source>
</evidence>
<dbReference type="InterPro" id="IPR050298">
    <property type="entry name" value="Gram-neg_bact_OMP"/>
</dbReference>
<dbReference type="GO" id="GO:0009279">
    <property type="term" value="C:cell outer membrane"/>
    <property type="evidence" value="ECO:0007669"/>
    <property type="project" value="UniProtKB-SubCell"/>
</dbReference>
<dbReference type="OrthoDB" id="8957883at2"/>
<organism evidence="12 13">
    <name type="scientific">Alkalilimnicola ehrlichii</name>
    <dbReference type="NCBI Taxonomy" id="351052"/>
    <lineage>
        <taxon>Bacteria</taxon>
        <taxon>Pseudomonadati</taxon>
        <taxon>Pseudomonadota</taxon>
        <taxon>Gammaproteobacteria</taxon>
        <taxon>Chromatiales</taxon>
        <taxon>Ectothiorhodospiraceae</taxon>
        <taxon>Alkalilimnicola</taxon>
    </lineage>
</organism>
<dbReference type="Proteomes" id="UP000256763">
    <property type="component" value="Unassembled WGS sequence"/>
</dbReference>
<keyword evidence="6" id="KW-0732">Signal</keyword>
<evidence type="ECO:0000256" key="4">
    <source>
        <dbReference type="ARBA" id="ARBA00022452"/>
    </source>
</evidence>
<dbReference type="GO" id="GO:0046930">
    <property type="term" value="C:pore complex"/>
    <property type="evidence" value="ECO:0007669"/>
    <property type="project" value="UniProtKB-KW"/>
</dbReference>
<keyword evidence="9" id="KW-0472">Membrane</keyword>
<evidence type="ECO:0000256" key="8">
    <source>
        <dbReference type="ARBA" id="ARBA00023114"/>
    </source>
</evidence>
<evidence type="ECO:0000259" key="11">
    <source>
        <dbReference type="Pfam" id="PF13609"/>
    </source>
</evidence>
<evidence type="ECO:0000256" key="1">
    <source>
        <dbReference type="ARBA" id="ARBA00004571"/>
    </source>
</evidence>
<accession>A0A3E0X190</accession>
<dbReference type="InterPro" id="IPR023614">
    <property type="entry name" value="Porin_dom_sf"/>
</dbReference>
<feature type="domain" description="Porin" evidence="11">
    <location>
        <begin position="1"/>
        <end position="214"/>
    </location>
</feature>
<comment type="caution">
    <text evidence="12">The sequence shown here is derived from an EMBL/GenBank/DDBJ whole genome shotgun (WGS) entry which is preliminary data.</text>
</comment>
<proteinExistence type="predicted"/>
<dbReference type="EMBL" id="NFZW01000003">
    <property type="protein sequence ID" value="RFA38496.1"/>
    <property type="molecule type" value="Genomic_DNA"/>
</dbReference>
<evidence type="ECO:0000256" key="6">
    <source>
        <dbReference type="ARBA" id="ARBA00022729"/>
    </source>
</evidence>
<evidence type="ECO:0000256" key="7">
    <source>
        <dbReference type="ARBA" id="ARBA00023065"/>
    </source>
</evidence>
<dbReference type="GO" id="GO:0015288">
    <property type="term" value="F:porin activity"/>
    <property type="evidence" value="ECO:0007669"/>
    <property type="project" value="UniProtKB-KW"/>
</dbReference>
<dbReference type="AlphaFoldDB" id="A0A3E0X190"/>
<keyword evidence="8" id="KW-0626">Porin</keyword>
<comment type="subcellular location">
    <subcellularLocation>
        <location evidence="1">Cell outer membrane</location>
        <topology evidence="1">Multi-pass membrane protein</topology>
    </subcellularLocation>
</comment>
<dbReference type="SUPFAM" id="SSF56935">
    <property type="entry name" value="Porins"/>
    <property type="match status" value="1"/>
</dbReference>
<evidence type="ECO:0000313" key="12">
    <source>
        <dbReference type="EMBL" id="RFA38496.1"/>
    </source>
</evidence>
<evidence type="ECO:0000256" key="5">
    <source>
        <dbReference type="ARBA" id="ARBA00022692"/>
    </source>
</evidence>
<evidence type="ECO:0000256" key="9">
    <source>
        <dbReference type="ARBA" id="ARBA00023136"/>
    </source>
</evidence>
<keyword evidence="5" id="KW-0812">Transmembrane</keyword>
<gene>
    <name evidence="12" type="ORF">CAL65_03855</name>
</gene>
<sequence>MGLEGGFGRISGGRNTNPYFLSTILTNPFVDSFVFSPSIMHTFAGSGYVAGDSGWSDSLSYSIPGGGGFSATAIYAFGEVEGESEGKVGGNVFYRSGGLVATAAVTVVDYAADTGDAADVGDSQTAVLLGATYDFGVATLSAQFQNISDDQGVGDLNTYILGAAIPAGPGSVLAAVAFTDYDDFDERLTVTVGYNYAVTSAFDTYVAFMYDDDDYLDDDGYVFGVGGRYRF</sequence>
<name>A0A3E0X190_9GAMM</name>
<keyword evidence="10" id="KW-0998">Cell outer membrane</keyword>
<evidence type="ECO:0000256" key="3">
    <source>
        <dbReference type="ARBA" id="ARBA00022448"/>
    </source>
</evidence>
<dbReference type="CDD" id="cd00342">
    <property type="entry name" value="gram_neg_porins"/>
    <property type="match status" value="1"/>
</dbReference>
<dbReference type="PANTHER" id="PTHR34501:SF9">
    <property type="entry name" value="MAJOR OUTER MEMBRANE PROTEIN P.IA"/>
    <property type="match status" value="1"/>
</dbReference>
<keyword evidence="4" id="KW-1134">Transmembrane beta strand</keyword>
<dbReference type="RefSeq" id="WP_116304193.1">
    <property type="nucleotide sequence ID" value="NZ_NFZV01000045.1"/>
</dbReference>
<dbReference type="Gene3D" id="2.40.160.10">
    <property type="entry name" value="Porin"/>
    <property type="match status" value="1"/>
</dbReference>
<protein>
    <recommendedName>
        <fullName evidence="11">Porin domain-containing protein</fullName>
    </recommendedName>
</protein>
<keyword evidence="7" id="KW-0406">Ion transport</keyword>
<evidence type="ECO:0000256" key="2">
    <source>
        <dbReference type="ARBA" id="ARBA00011233"/>
    </source>
</evidence>
<reference evidence="13" key="1">
    <citation type="submission" date="2017-05" db="EMBL/GenBank/DDBJ databases">
        <authorList>
            <person name="Sharma S."/>
            <person name="Sidhu C."/>
            <person name="Pinnaka A.K."/>
        </authorList>
    </citation>
    <scope>NUCLEOTIDE SEQUENCE [LARGE SCALE GENOMIC DNA]</scope>
    <source>
        <strain evidence="13">AK93</strain>
    </source>
</reference>
<comment type="subunit">
    <text evidence="2">Homotrimer.</text>
</comment>
<dbReference type="PANTHER" id="PTHR34501">
    <property type="entry name" value="PROTEIN YDDL-RELATED"/>
    <property type="match status" value="1"/>
</dbReference>
<dbReference type="InterPro" id="IPR033900">
    <property type="entry name" value="Gram_neg_porin_domain"/>
</dbReference>
<evidence type="ECO:0000256" key="10">
    <source>
        <dbReference type="ARBA" id="ARBA00023237"/>
    </source>
</evidence>